<dbReference type="InterPro" id="IPR029044">
    <property type="entry name" value="Nucleotide-diphossugar_trans"/>
</dbReference>
<dbReference type="CDD" id="cd04187">
    <property type="entry name" value="DPM1_like_bac"/>
    <property type="match status" value="1"/>
</dbReference>
<evidence type="ECO:0000256" key="2">
    <source>
        <dbReference type="ARBA" id="ARBA00022676"/>
    </source>
</evidence>
<dbReference type="RefSeq" id="WP_258811740.1">
    <property type="nucleotide sequence ID" value="NZ_JANUGU010000002.1"/>
</dbReference>
<evidence type="ECO:0000256" key="4">
    <source>
        <dbReference type="ARBA" id="ARBA00022692"/>
    </source>
</evidence>
<protein>
    <submittedName>
        <fullName evidence="9">Glycosyltransferase family 2 protein</fullName>
    </submittedName>
</protein>
<dbReference type="EMBL" id="JANUGU010000002">
    <property type="protein sequence ID" value="MCS0658565.1"/>
    <property type="molecule type" value="Genomic_DNA"/>
</dbReference>
<organism evidence="9 10">
    <name type="scientific">Massilia terrae</name>
    <dbReference type="NCBI Taxonomy" id="1811224"/>
    <lineage>
        <taxon>Bacteria</taxon>
        <taxon>Pseudomonadati</taxon>
        <taxon>Pseudomonadota</taxon>
        <taxon>Betaproteobacteria</taxon>
        <taxon>Burkholderiales</taxon>
        <taxon>Oxalobacteraceae</taxon>
        <taxon>Telluria group</taxon>
        <taxon>Massilia</taxon>
    </lineage>
</organism>
<comment type="caution">
    <text evidence="9">The sequence shown here is derived from an EMBL/GenBank/DDBJ whole genome shotgun (WGS) entry which is preliminary data.</text>
</comment>
<proteinExistence type="predicted"/>
<keyword evidence="3" id="KW-0808">Transferase</keyword>
<comment type="subcellular location">
    <subcellularLocation>
        <location evidence="1">Membrane</location>
        <topology evidence="1">Multi-pass membrane protein</topology>
    </subcellularLocation>
</comment>
<dbReference type="Pfam" id="PF00535">
    <property type="entry name" value="Glycos_transf_2"/>
    <property type="match status" value="1"/>
</dbReference>
<dbReference type="Proteomes" id="UP001204621">
    <property type="component" value="Unassembled WGS sequence"/>
</dbReference>
<evidence type="ECO:0000313" key="9">
    <source>
        <dbReference type="EMBL" id="MCS0658565.1"/>
    </source>
</evidence>
<keyword evidence="5 7" id="KW-1133">Transmembrane helix</keyword>
<name>A0ABT2CZF4_9BURK</name>
<dbReference type="InterPro" id="IPR050256">
    <property type="entry name" value="Glycosyltransferase_2"/>
</dbReference>
<keyword evidence="6 7" id="KW-0472">Membrane</keyword>
<keyword evidence="2" id="KW-0328">Glycosyltransferase</keyword>
<reference evidence="9 10" key="1">
    <citation type="submission" date="2022-08" db="EMBL/GenBank/DDBJ databases">
        <title>Reclassification of Massilia species as members of the genera Telluria, Duganella, Pseudoduganella, Mokoshia gen. nov. and Zemynaea gen. nov. using orthogonal and non-orthogonal genome-based approaches.</title>
        <authorList>
            <person name="Bowman J.P."/>
        </authorList>
    </citation>
    <scope>NUCLEOTIDE SEQUENCE [LARGE SCALE GENOMIC DNA]</scope>
    <source>
        <strain evidence="9 10">JCM 31606</strain>
    </source>
</reference>
<dbReference type="SUPFAM" id="SSF53448">
    <property type="entry name" value="Nucleotide-diphospho-sugar transferases"/>
    <property type="match status" value="1"/>
</dbReference>
<dbReference type="Gene3D" id="3.90.550.10">
    <property type="entry name" value="Spore Coat Polysaccharide Biosynthesis Protein SpsA, Chain A"/>
    <property type="match status" value="1"/>
</dbReference>
<feature type="transmembrane region" description="Helical" evidence="7">
    <location>
        <begin position="243"/>
        <end position="264"/>
    </location>
</feature>
<evidence type="ECO:0000259" key="8">
    <source>
        <dbReference type="Pfam" id="PF00535"/>
    </source>
</evidence>
<evidence type="ECO:0000256" key="5">
    <source>
        <dbReference type="ARBA" id="ARBA00022989"/>
    </source>
</evidence>
<sequence>MPLDETETRSTPAPIQSLSVIVPAYNEQEVLPEFYRRLCEVFAGLDMKCEVIFVNDGSTDRTLEIISGLYRCDARVSLVDLSRNFGKEIALAAGLDHADGDAVIVIDADLQDPPELIPELVSHWRAGYDVVYAQRICRDGESIAKKTTAYLFYRLLQKVCRVRVPEDTGDFRLLSRRAVEAMRQLREQHRFMKGLFAWIGFPQKPVPYRRDPRFAGKSKWNYWNLWNFALEGITSFSCGPLKVATYIGLLTAFGAFGYGFYMMIRTLLFGNPVPGYPSLVVIILFLGGVQLLSIGIIGEYLARMFDESKHRPLYLLKNYLSAPGSMHPNMGARRGQTH</sequence>
<feature type="domain" description="Glycosyltransferase 2-like" evidence="8">
    <location>
        <begin position="19"/>
        <end position="181"/>
    </location>
</feature>
<keyword evidence="4 7" id="KW-0812">Transmembrane</keyword>
<keyword evidence="10" id="KW-1185">Reference proteome</keyword>
<dbReference type="InterPro" id="IPR001173">
    <property type="entry name" value="Glyco_trans_2-like"/>
</dbReference>
<evidence type="ECO:0000256" key="6">
    <source>
        <dbReference type="ARBA" id="ARBA00023136"/>
    </source>
</evidence>
<evidence type="ECO:0000256" key="3">
    <source>
        <dbReference type="ARBA" id="ARBA00022679"/>
    </source>
</evidence>
<feature type="transmembrane region" description="Helical" evidence="7">
    <location>
        <begin position="276"/>
        <end position="302"/>
    </location>
</feature>
<gene>
    <name evidence="9" type="ORF">NX778_10865</name>
</gene>
<evidence type="ECO:0000256" key="7">
    <source>
        <dbReference type="SAM" id="Phobius"/>
    </source>
</evidence>
<dbReference type="PANTHER" id="PTHR48090">
    <property type="entry name" value="UNDECAPRENYL-PHOSPHATE 4-DEOXY-4-FORMAMIDO-L-ARABINOSE TRANSFERASE-RELATED"/>
    <property type="match status" value="1"/>
</dbReference>
<evidence type="ECO:0000313" key="10">
    <source>
        <dbReference type="Proteomes" id="UP001204621"/>
    </source>
</evidence>
<accession>A0ABT2CZF4</accession>
<dbReference type="PANTHER" id="PTHR48090:SF1">
    <property type="entry name" value="PROPHAGE BACTOPRENOL GLUCOSYL TRANSFERASE HOMOLOG"/>
    <property type="match status" value="1"/>
</dbReference>
<evidence type="ECO:0000256" key="1">
    <source>
        <dbReference type="ARBA" id="ARBA00004141"/>
    </source>
</evidence>